<organism evidence="2 3">
    <name type="scientific">Hymenobacter metallicola</name>
    <dbReference type="NCBI Taxonomy" id="2563114"/>
    <lineage>
        <taxon>Bacteria</taxon>
        <taxon>Pseudomonadati</taxon>
        <taxon>Bacteroidota</taxon>
        <taxon>Cytophagia</taxon>
        <taxon>Cytophagales</taxon>
        <taxon>Hymenobacteraceae</taxon>
        <taxon>Hymenobacter</taxon>
    </lineage>
</organism>
<keyword evidence="1" id="KW-1133">Transmembrane helix</keyword>
<feature type="transmembrane region" description="Helical" evidence="1">
    <location>
        <begin position="52"/>
        <end position="69"/>
    </location>
</feature>
<dbReference type="EMBL" id="SRMB01000002">
    <property type="protein sequence ID" value="TGE27296.1"/>
    <property type="molecule type" value="Genomic_DNA"/>
</dbReference>
<keyword evidence="3" id="KW-1185">Reference proteome</keyword>
<dbReference type="AlphaFoldDB" id="A0A4Z0QCT8"/>
<feature type="transmembrane region" description="Helical" evidence="1">
    <location>
        <begin position="22"/>
        <end position="40"/>
    </location>
</feature>
<dbReference type="Proteomes" id="UP000298471">
    <property type="component" value="Unassembled WGS sequence"/>
</dbReference>
<gene>
    <name evidence="2" type="ORF">E5K02_12960</name>
</gene>
<evidence type="ECO:0000313" key="2">
    <source>
        <dbReference type="EMBL" id="TGE27296.1"/>
    </source>
</evidence>
<accession>A0A4Z0QCT8</accession>
<feature type="transmembrane region" description="Helical" evidence="1">
    <location>
        <begin position="81"/>
        <end position="104"/>
    </location>
</feature>
<sequence>MPTSPTQLQPSLPRQSGRTAELLRWAVAAVLVVALFSIGIYSDTVLAAIDRFWHNLLGLLGLAGHAATVQQGISGLVTKRSLISVITYALFYTSTCLLLLVVALNSARRIRLVFVLYGAVFVICAVLVLTGKLAGDVAWAYKLARRLIDFIVSPLPVIILVPLLRWYVPARS</sequence>
<evidence type="ECO:0000256" key="1">
    <source>
        <dbReference type="SAM" id="Phobius"/>
    </source>
</evidence>
<dbReference type="NCBIfam" id="NF046082">
    <property type="entry name" value="assoc_w_XrtX"/>
    <property type="match status" value="1"/>
</dbReference>
<comment type="caution">
    <text evidence="2">The sequence shown here is derived from an EMBL/GenBank/DDBJ whole genome shotgun (WGS) entry which is preliminary data.</text>
</comment>
<protein>
    <submittedName>
        <fullName evidence="2">Uncharacterized protein</fullName>
    </submittedName>
</protein>
<dbReference type="RefSeq" id="WP_135395196.1">
    <property type="nucleotide sequence ID" value="NZ_SRMB01000002.1"/>
</dbReference>
<feature type="transmembrane region" description="Helical" evidence="1">
    <location>
        <begin position="110"/>
        <end position="135"/>
    </location>
</feature>
<keyword evidence="1" id="KW-0472">Membrane</keyword>
<keyword evidence="1" id="KW-0812">Transmembrane</keyword>
<feature type="transmembrane region" description="Helical" evidence="1">
    <location>
        <begin position="147"/>
        <end position="168"/>
    </location>
</feature>
<dbReference type="OrthoDB" id="884498at2"/>
<proteinExistence type="predicted"/>
<name>A0A4Z0QCT8_9BACT</name>
<evidence type="ECO:0000313" key="3">
    <source>
        <dbReference type="Proteomes" id="UP000298471"/>
    </source>
</evidence>
<reference evidence="2 3" key="1">
    <citation type="submission" date="2019-04" db="EMBL/GenBank/DDBJ databases">
        <authorList>
            <person name="Feng G."/>
            <person name="Zhang J."/>
            <person name="Zhu H."/>
        </authorList>
    </citation>
    <scope>NUCLEOTIDE SEQUENCE [LARGE SCALE GENOMIC DNA]</scope>
    <source>
        <strain evidence="2 3">9PBR-1</strain>
    </source>
</reference>